<proteinExistence type="predicted"/>
<gene>
    <name evidence="1" type="ORF">JDN41_02005</name>
</gene>
<name>A0A8I1G864_9HYPH</name>
<reference evidence="1 2" key="1">
    <citation type="submission" date="2020-12" db="EMBL/GenBank/DDBJ databases">
        <title>Revised draft genomes of Rhodomicrobium vannielii ATCC 17100 and Rhodomicrobium udaipurense JA643.</title>
        <authorList>
            <person name="Conners E.M."/>
            <person name="Davenport E.J."/>
            <person name="Bose A."/>
        </authorList>
    </citation>
    <scope>NUCLEOTIDE SEQUENCE [LARGE SCALE GENOMIC DNA]</scope>
    <source>
        <strain evidence="1 2">JA643</strain>
    </source>
</reference>
<sequence length="182" mass="19098">MKALLLPALQAVAARAGVAAEQVTGILARGVSDAPDDLWTVCGAIVGLMLAPLRDASRSPEERLAVLGISTIELPATEKPTCARRRVQAGRRRAVDYVLPASIFQALRKIGVSDKAACGKIGVPRSTINRAANGTAANLGLTVDEARAMAAFVLDLRNCLNRVVAEMSVHGVEVGLSNISQY</sequence>
<accession>A0A8I1G864</accession>
<organism evidence="1 2">
    <name type="scientific">Rhodomicrobium udaipurense</name>
    <dbReference type="NCBI Taxonomy" id="1202716"/>
    <lineage>
        <taxon>Bacteria</taxon>
        <taxon>Pseudomonadati</taxon>
        <taxon>Pseudomonadota</taxon>
        <taxon>Alphaproteobacteria</taxon>
        <taxon>Hyphomicrobiales</taxon>
        <taxon>Hyphomicrobiaceae</taxon>
        <taxon>Rhodomicrobium</taxon>
    </lineage>
</organism>
<dbReference type="AlphaFoldDB" id="A0A8I1G864"/>
<keyword evidence="2" id="KW-1185">Reference proteome</keyword>
<protein>
    <submittedName>
        <fullName evidence="1">Uncharacterized protein</fullName>
    </submittedName>
</protein>
<comment type="caution">
    <text evidence="1">The sequence shown here is derived from an EMBL/GenBank/DDBJ whole genome shotgun (WGS) entry which is preliminary data.</text>
</comment>
<evidence type="ECO:0000313" key="2">
    <source>
        <dbReference type="Proteomes" id="UP000623250"/>
    </source>
</evidence>
<dbReference type="Proteomes" id="UP000623250">
    <property type="component" value="Unassembled WGS sequence"/>
</dbReference>
<evidence type="ECO:0000313" key="1">
    <source>
        <dbReference type="EMBL" id="MBJ7542328.1"/>
    </source>
</evidence>
<dbReference type="EMBL" id="JAEMUK010000004">
    <property type="protein sequence ID" value="MBJ7542328.1"/>
    <property type="molecule type" value="Genomic_DNA"/>
</dbReference>
<dbReference type="RefSeq" id="WP_155955278.1">
    <property type="nucleotide sequence ID" value="NZ_JAEMUK010000004.1"/>
</dbReference>